<evidence type="ECO:0000256" key="1">
    <source>
        <dbReference type="SAM" id="Phobius"/>
    </source>
</evidence>
<dbReference type="Pfam" id="PF14316">
    <property type="entry name" value="DUF4381"/>
    <property type="match status" value="1"/>
</dbReference>
<dbReference type="EMBL" id="LJTC01000007">
    <property type="protein sequence ID" value="KPM83321.1"/>
    <property type="molecule type" value="Genomic_DNA"/>
</dbReference>
<dbReference type="OrthoDB" id="6402252at2"/>
<dbReference type="AlphaFoldDB" id="A0A0P7E095"/>
<dbReference type="RefSeq" id="WP_054553221.1">
    <property type="nucleotide sequence ID" value="NZ_LJTC01000007.1"/>
</dbReference>
<dbReference type="InterPro" id="IPR025489">
    <property type="entry name" value="DUF4381"/>
</dbReference>
<dbReference type="PATRIC" id="fig|570156.3.peg.3450"/>
<comment type="caution">
    <text evidence="2">The sequence shown here is derived from an EMBL/GenBank/DDBJ whole genome shotgun (WGS) entry which is preliminary data.</text>
</comment>
<keyword evidence="1" id="KW-0472">Membrane</keyword>
<evidence type="ECO:0000313" key="3">
    <source>
        <dbReference type="Proteomes" id="UP000050378"/>
    </source>
</evidence>
<keyword evidence="1" id="KW-1133">Transmembrane helix</keyword>
<name>A0A0P7E095_9GAMM</name>
<accession>A0A0P7E095</accession>
<organism evidence="2 3">
    <name type="scientific">Pseudoalteromonas lipolytica</name>
    <dbReference type="NCBI Taxonomy" id="570156"/>
    <lineage>
        <taxon>Bacteria</taxon>
        <taxon>Pseudomonadati</taxon>
        <taxon>Pseudomonadota</taxon>
        <taxon>Gammaproteobacteria</taxon>
        <taxon>Alteromonadales</taxon>
        <taxon>Pseudoalteromonadaceae</taxon>
        <taxon>Pseudoalteromonas</taxon>
    </lineage>
</organism>
<keyword evidence="1" id="KW-0812">Transmembrane</keyword>
<proteinExistence type="predicted"/>
<protein>
    <recommendedName>
        <fullName evidence="4">DUF4381 domain-containing protein</fullName>
    </recommendedName>
</protein>
<reference evidence="2 3" key="1">
    <citation type="submission" date="2015-09" db="EMBL/GenBank/DDBJ databases">
        <title>Draft Genome Sequence of Pseudoalteromonas lipolytica UCD-48B.</title>
        <authorList>
            <person name="Krusor M."/>
            <person name="Coil D.A."/>
            <person name="Lang J.M."/>
            <person name="Eisen J.A."/>
            <person name="Alexiev A."/>
        </authorList>
    </citation>
    <scope>NUCLEOTIDE SEQUENCE [LARGE SCALE GENOMIC DNA]</scope>
    <source>
        <strain evidence="2 3">UCD-48B</strain>
    </source>
</reference>
<feature type="transmembrane region" description="Helical" evidence="1">
    <location>
        <begin position="26"/>
        <end position="46"/>
    </location>
</feature>
<gene>
    <name evidence="2" type="ORF">AOG27_11815</name>
</gene>
<dbReference type="Proteomes" id="UP000050378">
    <property type="component" value="Unassembled WGS sequence"/>
</dbReference>
<dbReference type="STRING" id="570156.AOG27_11815"/>
<evidence type="ECO:0008006" key="4">
    <source>
        <dbReference type="Google" id="ProtNLM"/>
    </source>
</evidence>
<sequence length="146" mass="16682">MQKNPLDGLHDVIAPTEVAWWPLAPIWWLIIALVGSLLIIGLVLLYKNQQFKKAKKQAIKISKTLSDDDAQELHIILKRLTRHYYSNQLASQPLAKWSESLSKLSGDKFSYDELMPLYQQQSNNAELAAKLRNAISNFKLKEPINV</sequence>
<evidence type="ECO:0000313" key="2">
    <source>
        <dbReference type="EMBL" id="KPM83321.1"/>
    </source>
</evidence>